<dbReference type="GO" id="GO:0006629">
    <property type="term" value="P:lipid metabolic process"/>
    <property type="evidence" value="ECO:0007669"/>
    <property type="project" value="InterPro"/>
</dbReference>
<dbReference type="Proteomes" id="UP000249185">
    <property type="component" value="Unassembled WGS sequence"/>
</dbReference>
<evidence type="ECO:0000313" key="2">
    <source>
        <dbReference type="EMBL" id="PZQ52297.1"/>
    </source>
</evidence>
<feature type="domain" description="GP-PDE" evidence="1">
    <location>
        <begin position="11"/>
        <end position="259"/>
    </location>
</feature>
<dbReference type="InterPro" id="IPR017946">
    <property type="entry name" value="PLC-like_Pdiesterase_TIM-brl"/>
</dbReference>
<evidence type="ECO:0000313" key="3">
    <source>
        <dbReference type="Proteomes" id="UP000249185"/>
    </source>
</evidence>
<accession>A0A2W5Q4M1</accession>
<organism evidence="2 3">
    <name type="scientific">Rhodovulum sulfidophilum</name>
    <name type="common">Rhodobacter sulfidophilus</name>
    <dbReference type="NCBI Taxonomy" id="35806"/>
    <lineage>
        <taxon>Bacteria</taxon>
        <taxon>Pseudomonadati</taxon>
        <taxon>Pseudomonadota</taxon>
        <taxon>Alphaproteobacteria</taxon>
        <taxon>Rhodobacterales</taxon>
        <taxon>Paracoccaceae</taxon>
        <taxon>Rhodovulum</taxon>
    </lineage>
</organism>
<dbReference type="EMBL" id="QFPW01000001">
    <property type="protein sequence ID" value="PZQ52297.1"/>
    <property type="molecule type" value="Genomic_DNA"/>
</dbReference>
<name>A0A2W5Q4M1_RHOSU</name>
<dbReference type="AlphaFoldDB" id="A0A2W5Q4M1"/>
<protein>
    <submittedName>
        <fullName evidence="2">Phosphodiesterase</fullName>
    </submittedName>
</protein>
<dbReference type="InterPro" id="IPR030395">
    <property type="entry name" value="GP_PDE_dom"/>
</dbReference>
<dbReference type="Gene3D" id="3.20.20.190">
    <property type="entry name" value="Phosphatidylinositol (PI) phosphodiesterase"/>
    <property type="match status" value="1"/>
</dbReference>
<dbReference type="PROSITE" id="PS51704">
    <property type="entry name" value="GP_PDE"/>
    <property type="match status" value="1"/>
</dbReference>
<dbReference type="PANTHER" id="PTHR46211:SF1">
    <property type="entry name" value="GLYCEROPHOSPHODIESTER PHOSPHODIESTERASE, CYTOPLASMIC"/>
    <property type="match status" value="1"/>
</dbReference>
<comment type="caution">
    <text evidence="2">The sequence shown here is derived from an EMBL/GenBank/DDBJ whole genome shotgun (WGS) entry which is preliminary data.</text>
</comment>
<gene>
    <name evidence="2" type="ORF">DI556_01155</name>
</gene>
<proteinExistence type="predicted"/>
<dbReference type="Pfam" id="PF03009">
    <property type="entry name" value="GDPD"/>
    <property type="match status" value="1"/>
</dbReference>
<dbReference type="GO" id="GO:0008081">
    <property type="term" value="F:phosphoric diester hydrolase activity"/>
    <property type="evidence" value="ECO:0007669"/>
    <property type="project" value="InterPro"/>
</dbReference>
<sequence>MPPALPPAFLGAPIAHRGLHDRASGVIENSRAAARAAIAAGYGIECDVQASSDGEALVFHDDVLERLTGRAGAVSAATAETLTATPLAGAAEGETIPTLAEFLALVGGRAPLLIEVKDQTHALGPDVGPLERRVAELLAGYPGPVAVMSFNPHSVAALAEAAPGVARGLTSCDFSDAEWVVDAERRAHLAALADFDALGCAFVSHDKADLANPAVAALKARGLPVLTWTIRSPTEEAAARRVADNITFEAYPAPVDAAPATPI</sequence>
<dbReference type="PANTHER" id="PTHR46211">
    <property type="entry name" value="GLYCEROPHOSPHORYL DIESTER PHOSPHODIESTERASE"/>
    <property type="match status" value="1"/>
</dbReference>
<dbReference type="SUPFAM" id="SSF51695">
    <property type="entry name" value="PLC-like phosphodiesterases"/>
    <property type="match status" value="1"/>
</dbReference>
<evidence type="ECO:0000259" key="1">
    <source>
        <dbReference type="PROSITE" id="PS51704"/>
    </source>
</evidence>
<reference evidence="2 3" key="1">
    <citation type="submission" date="2017-08" db="EMBL/GenBank/DDBJ databases">
        <title>Infants hospitalized years apart are colonized by the same room-sourced microbial strains.</title>
        <authorList>
            <person name="Brooks B."/>
            <person name="Olm M.R."/>
            <person name="Firek B.A."/>
            <person name="Baker R."/>
            <person name="Thomas B.C."/>
            <person name="Morowitz M.J."/>
            <person name="Banfield J.F."/>
        </authorList>
    </citation>
    <scope>NUCLEOTIDE SEQUENCE [LARGE SCALE GENOMIC DNA]</scope>
    <source>
        <strain evidence="2">S2_005_002_R2_34</strain>
    </source>
</reference>